<feature type="transmembrane region" description="Helical" evidence="2">
    <location>
        <begin position="6"/>
        <end position="25"/>
    </location>
</feature>
<organism evidence="3 4">
    <name type="scientific">Providencia burhodogranariea DSM 19968</name>
    <dbReference type="NCBI Taxonomy" id="1141662"/>
    <lineage>
        <taxon>Bacteria</taxon>
        <taxon>Pseudomonadati</taxon>
        <taxon>Pseudomonadota</taxon>
        <taxon>Gammaproteobacteria</taxon>
        <taxon>Enterobacterales</taxon>
        <taxon>Morganellaceae</taxon>
        <taxon>Providencia</taxon>
    </lineage>
</organism>
<dbReference type="PATRIC" id="fig|1141662.3.peg.3538"/>
<comment type="similarity">
    <text evidence="1">Belongs to the YggT family.</text>
</comment>
<evidence type="ECO:0000313" key="4">
    <source>
        <dbReference type="Proteomes" id="UP000009336"/>
    </source>
</evidence>
<evidence type="ECO:0008006" key="5">
    <source>
        <dbReference type="Google" id="ProtNLM"/>
    </source>
</evidence>
<dbReference type="InterPro" id="IPR003425">
    <property type="entry name" value="CCB3/YggT"/>
</dbReference>
<feature type="transmembrane region" description="Helical" evidence="2">
    <location>
        <begin position="89"/>
        <end position="115"/>
    </location>
</feature>
<protein>
    <recommendedName>
        <fullName evidence="5">YggT family protein</fullName>
    </recommendedName>
</protein>
<dbReference type="Pfam" id="PF02325">
    <property type="entry name" value="CCB3_YggT"/>
    <property type="match status" value="2"/>
</dbReference>
<dbReference type="RefSeq" id="WP_008913464.1">
    <property type="nucleotide sequence ID" value="NZ_KB233225.1"/>
</dbReference>
<dbReference type="GO" id="GO:0016020">
    <property type="term" value="C:membrane"/>
    <property type="evidence" value="ECO:0007669"/>
    <property type="project" value="InterPro"/>
</dbReference>
<accession>K8WAF2</accession>
<dbReference type="AlphaFoldDB" id="K8WAF2"/>
<keyword evidence="2" id="KW-0472">Membrane</keyword>
<name>K8WAF2_9GAMM</name>
<evidence type="ECO:0000256" key="1">
    <source>
        <dbReference type="ARBA" id="ARBA00010894"/>
    </source>
</evidence>
<evidence type="ECO:0000256" key="2">
    <source>
        <dbReference type="SAM" id="Phobius"/>
    </source>
</evidence>
<dbReference type="eggNOG" id="COG0762">
    <property type="taxonomic scope" value="Bacteria"/>
</dbReference>
<sequence>MQTLLFVVTTVIQLYIFVLLLRAWMQCVRADFYNPFSQFVVKITQPIVGPLRRAVPAAGPVDTATILVAFILALAGIVFSLWITNTLPVLGITIIPIGIILLLTYIGKLIFWMILVRAILSWVSQGRNPIDYLLFQLTEPLMAPIRRIIPAMGGLDFSAMIVMFILIALNYLRLDVSLWIDPTLTGILYSIGMM</sequence>
<comment type="caution">
    <text evidence="3">The sequence shown here is derived from an EMBL/GenBank/DDBJ whole genome shotgun (WGS) entry which is preliminary data.</text>
</comment>
<dbReference type="Proteomes" id="UP000009336">
    <property type="component" value="Unassembled WGS sequence"/>
</dbReference>
<keyword evidence="4" id="KW-1185">Reference proteome</keyword>
<keyword evidence="2" id="KW-0812">Transmembrane</keyword>
<proteinExistence type="inferred from homology"/>
<dbReference type="STRING" id="1141662.OOA_17431"/>
<dbReference type="OrthoDB" id="9806665at2"/>
<dbReference type="PANTHER" id="PTHR33219">
    <property type="entry name" value="YLMG HOMOLOG PROTEIN 2, CHLOROPLASTIC"/>
    <property type="match status" value="1"/>
</dbReference>
<feature type="transmembrane region" description="Helical" evidence="2">
    <location>
        <begin position="61"/>
        <end position="83"/>
    </location>
</feature>
<dbReference type="PANTHER" id="PTHR33219:SF14">
    <property type="entry name" value="PROTEIN COFACTOR ASSEMBLY OF COMPLEX C SUBUNIT B CCB3, CHLOROPLASTIC-RELATED"/>
    <property type="match status" value="1"/>
</dbReference>
<dbReference type="EMBL" id="AKKL01000047">
    <property type="protein sequence ID" value="EKT54437.1"/>
    <property type="molecule type" value="Genomic_DNA"/>
</dbReference>
<reference evidence="3 4" key="1">
    <citation type="journal article" date="2012" name="BMC Genomics">
        <title>Comparative genomics of bacteria in the genus Providencia isolated from wild Drosophila melanogaster.</title>
        <authorList>
            <person name="Galac M.R."/>
            <person name="Lazzaro B.P."/>
        </authorList>
    </citation>
    <scope>NUCLEOTIDE SEQUENCE [LARGE SCALE GENOMIC DNA]</scope>
    <source>
        <strain evidence="3 4">DSM 19968</strain>
    </source>
</reference>
<gene>
    <name evidence="3" type="ORF">OOA_17431</name>
</gene>
<dbReference type="HOGENOM" id="CLU_089905_1_0_6"/>
<evidence type="ECO:0000313" key="3">
    <source>
        <dbReference type="EMBL" id="EKT54437.1"/>
    </source>
</evidence>
<keyword evidence="2" id="KW-1133">Transmembrane helix</keyword>
<feature type="transmembrane region" description="Helical" evidence="2">
    <location>
        <begin position="148"/>
        <end position="172"/>
    </location>
</feature>